<dbReference type="AlphaFoldDB" id="A0A918RGR2"/>
<dbReference type="PANTHER" id="PTHR43420:SF44">
    <property type="entry name" value="ACETYLTRANSFERASE YPEA"/>
    <property type="match status" value="1"/>
</dbReference>
<evidence type="ECO:0000256" key="3">
    <source>
        <dbReference type="ARBA" id="ARBA00022679"/>
    </source>
</evidence>
<keyword evidence="3" id="KW-0808">Transferase</keyword>
<reference evidence="6" key="2">
    <citation type="submission" date="2020-09" db="EMBL/GenBank/DDBJ databases">
        <authorList>
            <person name="Sun Q."/>
            <person name="Kim S."/>
        </authorList>
    </citation>
    <scope>NUCLEOTIDE SEQUENCE</scope>
    <source>
        <strain evidence="6">KCTC 12711</strain>
    </source>
</reference>
<evidence type="ECO:0000256" key="1">
    <source>
        <dbReference type="ARBA" id="ARBA00005395"/>
    </source>
</evidence>
<dbReference type="RefSeq" id="WP_189398269.1">
    <property type="nucleotide sequence ID" value="NZ_BMXA01000001.1"/>
</dbReference>
<protein>
    <submittedName>
        <fullName evidence="6">Ribosomal-protein-alanine acetyltransferase</fullName>
    </submittedName>
</protein>
<dbReference type="SUPFAM" id="SSF55729">
    <property type="entry name" value="Acyl-CoA N-acyltransferases (Nat)"/>
    <property type="match status" value="1"/>
</dbReference>
<evidence type="ECO:0000313" key="7">
    <source>
        <dbReference type="Proteomes" id="UP000614811"/>
    </source>
</evidence>
<gene>
    <name evidence="6" type="primary">rimI</name>
    <name evidence="6" type="ORF">GCM10008090_03350</name>
</gene>
<dbReference type="InterPro" id="IPR000182">
    <property type="entry name" value="GNAT_dom"/>
</dbReference>
<keyword evidence="2" id="KW-0963">Cytoplasm</keyword>
<sequence>MSSALQQMILDQGIELRDMQDADLAAVLQIEQAAQMSPWGRLSFEEALTSDYVCRVLCCQRQVLAYHICSSVLDEVQILNVVVAPTAQGVGLGHRLLHDVLELAAARACNTLFLEVRLSNQKAQNLYRQWQFEQIAVRKHYYSTPHGDREDALIFVRRIVD</sequence>
<dbReference type="Pfam" id="PF00583">
    <property type="entry name" value="Acetyltransf_1"/>
    <property type="match status" value="1"/>
</dbReference>
<dbReference type="GO" id="GO:0008080">
    <property type="term" value="F:N-acetyltransferase activity"/>
    <property type="evidence" value="ECO:0007669"/>
    <property type="project" value="InterPro"/>
</dbReference>
<dbReference type="EMBL" id="BMXA01000001">
    <property type="protein sequence ID" value="GGZ98271.1"/>
    <property type="molecule type" value="Genomic_DNA"/>
</dbReference>
<evidence type="ECO:0000256" key="4">
    <source>
        <dbReference type="ARBA" id="ARBA00023315"/>
    </source>
</evidence>
<evidence type="ECO:0000313" key="6">
    <source>
        <dbReference type="EMBL" id="GGZ98271.1"/>
    </source>
</evidence>
<dbReference type="PROSITE" id="PS51186">
    <property type="entry name" value="GNAT"/>
    <property type="match status" value="1"/>
</dbReference>
<dbReference type="InterPro" id="IPR016181">
    <property type="entry name" value="Acyl_CoA_acyltransferase"/>
</dbReference>
<comment type="caution">
    <text evidence="6">The sequence shown here is derived from an EMBL/GenBank/DDBJ whole genome shotgun (WGS) entry which is preliminary data.</text>
</comment>
<accession>A0A918RGR2</accession>
<dbReference type="InterPro" id="IPR050680">
    <property type="entry name" value="YpeA/RimI_acetyltransf"/>
</dbReference>
<dbReference type="CDD" id="cd04301">
    <property type="entry name" value="NAT_SF"/>
    <property type="match status" value="1"/>
</dbReference>
<proteinExistence type="inferred from homology"/>
<dbReference type="Proteomes" id="UP000614811">
    <property type="component" value="Unassembled WGS sequence"/>
</dbReference>
<comment type="similarity">
    <text evidence="1">Belongs to the acetyltransferase family. RimI subfamily.</text>
</comment>
<reference evidence="6" key="1">
    <citation type="journal article" date="2014" name="Int. J. Syst. Evol. Microbiol.">
        <title>Complete genome sequence of Corynebacterium casei LMG S-19264T (=DSM 44701T), isolated from a smear-ripened cheese.</title>
        <authorList>
            <consortium name="US DOE Joint Genome Institute (JGI-PGF)"/>
            <person name="Walter F."/>
            <person name="Albersmeier A."/>
            <person name="Kalinowski J."/>
            <person name="Ruckert C."/>
        </authorList>
    </citation>
    <scope>NUCLEOTIDE SEQUENCE</scope>
    <source>
        <strain evidence="6">KCTC 12711</strain>
    </source>
</reference>
<organism evidence="6 7">
    <name type="scientific">Arenicella chitinivorans</name>
    <dbReference type="NCBI Taxonomy" id="1329800"/>
    <lineage>
        <taxon>Bacteria</taxon>
        <taxon>Pseudomonadati</taxon>
        <taxon>Pseudomonadota</taxon>
        <taxon>Gammaproteobacteria</taxon>
        <taxon>Arenicellales</taxon>
        <taxon>Arenicellaceae</taxon>
        <taxon>Arenicella</taxon>
    </lineage>
</organism>
<dbReference type="NCBIfam" id="TIGR01575">
    <property type="entry name" value="rimI"/>
    <property type="match status" value="1"/>
</dbReference>
<evidence type="ECO:0000256" key="2">
    <source>
        <dbReference type="ARBA" id="ARBA00022490"/>
    </source>
</evidence>
<keyword evidence="4" id="KW-0012">Acyltransferase</keyword>
<feature type="domain" description="N-acetyltransferase" evidence="5">
    <location>
        <begin position="14"/>
        <end position="160"/>
    </location>
</feature>
<dbReference type="InterPro" id="IPR006464">
    <property type="entry name" value="AcTrfase_RimI/Ard1"/>
</dbReference>
<name>A0A918RGR2_9GAMM</name>
<dbReference type="Gene3D" id="3.40.630.30">
    <property type="match status" value="1"/>
</dbReference>
<evidence type="ECO:0000259" key="5">
    <source>
        <dbReference type="PROSITE" id="PS51186"/>
    </source>
</evidence>
<dbReference type="PANTHER" id="PTHR43420">
    <property type="entry name" value="ACETYLTRANSFERASE"/>
    <property type="match status" value="1"/>
</dbReference>
<keyword evidence="7" id="KW-1185">Reference proteome</keyword>